<dbReference type="PANTHER" id="PTHR37984:SF11">
    <property type="entry name" value="INTEGRASE CATALYTIC DOMAIN-CONTAINING PROTEIN"/>
    <property type="match status" value="1"/>
</dbReference>
<feature type="region of interest" description="Disordered" evidence="2">
    <location>
        <begin position="67"/>
        <end position="91"/>
    </location>
</feature>
<feature type="domain" description="Retropepsins" evidence="3">
    <location>
        <begin position="123"/>
        <end position="154"/>
    </location>
</feature>
<dbReference type="SUPFAM" id="SSF50630">
    <property type="entry name" value="Acid proteases"/>
    <property type="match status" value="1"/>
</dbReference>
<dbReference type="Gene3D" id="3.10.10.10">
    <property type="entry name" value="HIV Type 1 Reverse Transcriptase, subunit A, domain 1"/>
    <property type="match status" value="1"/>
</dbReference>
<dbReference type="InterPro" id="IPR018061">
    <property type="entry name" value="Retropepsins"/>
</dbReference>
<feature type="compositionally biased region" description="Basic residues" evidence="2">
    <location>
        <begin position="73"/>
        <end position="90"/>
    </location>
</feature>
<dbReference type="InterPro" id="IPR050951">
    <property type="entry name" value="Retrovirus_Pol_polyprotein"/>
</dbReference>
<accession>A0ABQ8L8L4</accession>
<sequence length="362" mass="39925">MQRVLSMHYITIISSKLNSKPPADGHLTLSVEIVEEHPHQGACPAEGKECKACGKLNHYAKVCRSSTKTPTQHAKHNDHPHHKQRNKLQRVKQVATACTSRAQDDSSSSEDAYVFVLNSNTCQQQPQTQIEINGTKITALIDSGAAVNIISKAVFDKLTPKPQLRAATIKIFAYGSDSALPIIGVLQCNVQASHSITETKFYVLQNDGHTLLSYGTAQELGLINITSAVNYTNTIRTVADELVESYPELFKGTGKLKNFQVKLHINPDVQPVPFHIRQKVEAELQKLANDDIIEAVTGPTPWVSPIVTPPKPKDPDKVRICVDMRQANTAIQRERHLTPTIDDVVEILKANLTSPQTTQTTK</sequence>
<dbReference type="InterPro" id="IPR021109">
    <property type="entry name" value="Peptidase_aspartic_dom_sf"/>
</dbReference>
<evidence type="ECO:0000313" key="4">
    <source>
        <dbReference type="EMBL" id="KAI2646664.1"/>
    </source>
</evidence>
<proteinExistence type="predicted"/>
<dbReference type="Pfam" id="PF00077">
    <property type="entry name" value="RVP"/>
    <property type="match status" value="1"/>
</dbReference>
<keyword evidence="5" id="KW-1185">Reference proteome</keyword>
<reference evidence="4 5" key="1">
    <citation type="submission" date="2022-01" db="EMBL/GenBank/DDBJ databases">
        <title>A high-quality chromosome-level genome assembly of rohu carp, Labeo rohita.</title>
        <authorList>
            <person name="Arick M.A. II"/>
            <person name="Hsu C.-Y."/>
            <person name="Magbanua Z."/>
            <person name="Pechanova O."/>
            <person name="Grover C."/>
            <person name="Miller E."/>
            <person name="Thrash A."/>
            <person name="Ezzel L."/>
            <person name="Alam S."/>
            <person name="Benzie J."/>
            <person name="Hamilton M."/>
            <person name="Karsi A."/>
            <person name="Lawrence M.L."/>
            <person name="Peterson D.G."/>
        </authorList>
    </citation>
    <scope>NUCLEOTIDE SEQUENCE [LARGE SCALE GENOMIC DNA]</scope>
    <source>
        <strain evidence="5">BAU-BD-2019</strain>
        <tissue evidence="4">Blood</tissue>
    </source>
</reference>
<dbReference type="SUPFAM" id="SSF56672">
    <property type="entry name" value="DNA/RNA polymerases"/>
    <property type="match status" value="1"/>
</dbReference>
<organism evidence="4 5">
    <name type="scientific">Labeo rohita</name>
    <name type="common">Indian major carp</name>
    <name type="synonym">Cyprinus rohita</name>
    <dbReference type="NCBI Taxonomy" id="84645"/>
    <lineage>
        <taxon>Eukaryota</taxon>
        <taxon>Metazoa</taxon>
        <taxon>Chordata</taxon>
        <taxon>Craniata</taxon>
        <taxon>Vertebrata</taxon>
        <taxon>Euteleostomi</taxon>
        <taxon>Actinopterygii</taxon>
        <taxon>Neopterygii</taxon>
        <taxon>Teleostei</taxon>
        <taxon>Ostariophysi</taxon>
        <taxon>Cypriniformes</taxon>
        <taxon>Cyprinidae</taxon>
        <taxon>Labeoninae</taxon>
        <taxon>Labeonini</taxon>
        <taxon>Labeo</taxon>
    </lineage>
</organism>
<protein>
    <recommendedName>
        <fullName evidence="3">Retropepsins domain-containing protein</fullName>
    </recommendedName>
</protein>
<evidence type="ECO:0000313" key="5">
    <source>
        <dbReference type="Proteomes" id="UP000830375"/>
    </source>
</evidence>
<dbReference type="InterPro" id="IPR001969">
    <property type="entry name" value="Aspartic_peptidase_AS"/>
</dbReference>
<evidence type="ECO:0000259" key="3">
    <source>
        <dbReference type="Pfam" id="PF00077"/>
    </source>
</evidence>
<evidence type="ECO:0000256" key="2">
    <source>
        <dbReference type="SAM" id="MobiDB-lite"/>
    </source>
</evidence>
<dbReference type="PANTHER" id="PTHR37984">
    <property type="entry name" value="PROTEIN CBG26694"/>
    <property type="match status" value="1"/>
</dbReference>
<comment type="caution">
    <text evidence="4">The sequence shown here is derived from an EMBL/GenBank/DDBJ whole genome shotgun (WGS) entry which is preliminary data.</text>
</comment>
<name>A0ABQ8L8L4_LABRO</name>
<keyword evidence="1" id="KW-0378">Hydrolase</keyword>
<dbReference type="PROSITE" id="PS00141">
    <property type="entry name" value="ASP_PROTEASE"/>
    <property type="match status" value="1"/>
</dbReference>
<dbReference type="Proteomes" id="UP000830375">
    <property type="component" value="Unassembled WGS sequence"/>
</dbReference>
<gene>
    <name evidence="4" type="ORF">H4Q32_027926</name>
</gene>
<evidence type="ECO:0000256" key="1">
    <source>
        <dbReference type="ARBA" id="ARBA00022801"/>
    </source>
</evidence>
<dbReference type="CDD" id="cd00303">
    <property type="entry name" value="retropepsin_like"/>
    <property type="match status" value="1"/>
</dbReference>
<dbReference type="Gene3D" id="2.40.70.10">
    <property type="entry name" value="Acid Proteases"/>
    <property type="match status" value="1"/>
</dbReference>
<dbReference type="InterPro" id="IPR043502">
    <property type="entry name" value="DNA/RNA_pol_sf"/>
</dbReference>
<dbReference type="EMBL" id="JACTAM010001016">
    <property type="protein sequence ID" value="KAI2646664.1"/>
    <property type="molecule type" value="Genomic_DNA"/>
</dbReference>